<evidence type="ECO:0000256" key="4">
    <source>
        <dbReference type="ARBA" id="ARBA00022692"/>
    </source>
</evidence>
<dbReference type="InterPro" id="IPR007657">
    <property type="entry name" value="Glycosyltransferase_61"/>
</dbReference>
<keyword evidence="7" id="KW-0325">Glycoprotein</keyword>
<comment type="caution">
    <text evidence="11">The sequence shown here is derived from an EMBL/GenBank/DDBJ whole genome shotgun (WGS) entry which is preliminary data.</text>
</comment>
<keyword evidence="3" id="KW-0808">Transferase</keyword>
<dbReference type="OrthoDB" id="529273at2759"/>
<evidence type="ECO:0000256" key="9">
    <source>
        <dbReference type="SAM" id="Phobius"/>
    </source>
</evidence>
<proteinExistence type="predicted"/>
<feature type="compositionally biased region" description="Polar residues" evidence="8">
    <location>
        <begin position="361"/>
        <end position="370"/>
    </location>
</feature>
<evidence type="ECO:0000256" key="6">
    <source>
        <dbReference type="ARBA" id="ARBA00023136"/>
    </source>
</evidence>
<name>A0A1Y2GFW8_9FUNG</name>
<sequence>MGDPGNFLSSFVTISHNIMTARRSKRYILILVILAVVFLTLTFSNRSRDVLDYGGYLGLDNNQSGPIKKPTTEPDSYWRGKTVVQEIILPEATWTCTDDQLPINERITKNNRRSRQCVVQNLCVDRKGAFIRKNGIFRKNLPEVNLMSSDEESDVYWQPRLERSWRKTIRAHYVNETLFVHGLYSPYHFSHWLYNGMMPLYSTMKRFGGTKDSWSLRAGRFKYDPIERQGSWEMEHFFQSGKELVLNKEEISTAFQSLPPADAPICFRRAVIGLGSQCALDYCEHNIPTEVYKHFRDEIAQYYWSTPQVWQNHLETTQKAILKRQRLSSVQQKERRSYSQPQKRTNNKRNEEQSSHAKEMSLSQSITKRQQASDKEKPNSQLRCLDLARYYNFNGAGPNHGLEKEESSKRVGQLQPDVVDAEKDYINLYADVGKSSKRKVIVGIIQREKSRRIINDESLIQSLVQAGFRVKWMSFDHGCGLAETAYLLRDVNVLISPHGNAIGTSVFMPSYGPIPTLISIDTSRYWEPWFKHSATALGQRFVNAVCGPHNYPDEATKERCPFYKDVQGAKHFVGHLVLGLPESILKSDEEKRAMEGEELEQLRNQHREYVATHPEAQKLAEQELDVLIGPEVPQDLINKYGGDDTWRFLGNFWKAIPRYVDVPRVLKFIEGLQQDLEEERRMEAAMREKRPNMSSTDVSSAMYVSYVKKGQACGFESCGYILKRNVMDGRSAFGKHSIDNITLWGQPRAEIKTLLQGLTEAELQIGWKIE</sequence>
<dbReference type="GO" id="GO:0016020">
    <property type="term" value="C:membrane"/>
    <property type="evidence" value="ECO:0007669"/>
    <property type="project" value="UniProtKB-SubCell"/>
</dbReference>
<feature type="transmembrane region" description="Helical" evidence="9">
    <location>
        <begin position="27"/>
        <end position="44"/>
    </location>
</feature>
<evidence type="ECO:0000313" key="11">
    <source>
        <dbReference type="EMBL" id="ORZ06528.1"/>
    </source>
</evidence>
<evidence type="ECO:0000256" key="8">
    <source>
        <dbReference type="SAM" id="MobiDB-lite"/>
    </source>
</evidence>
<dbReference type="PANTHER" id="PTHR20961:SF38">
    <property type="entry name" value="PROTEIN O-LINKED-MANNOSE BETA-1,4-N-ACETYLGLUCOSAMINYLTRANSFERASE 2"/>
    <property type="match status" value="1"/>
</dbReference>
<dbReference type="InParanoid" id="A0A1Y2GFW8"/>
<feature type="domain" description="Glycosyltransferase 61 catalytic" evidence="10">
    <location>
        <begin position="431"/>
        <end position="509"/>
    </location>
</feature>
<evidence type="ECO:0000313" key="12">
    <source>
        <dbReference type="Proteomes" id="UP000193648"/>
    </source>
</evidence>
<dbReference type="Pfam" id="PF04577">
    <property type="entry name" value="Glyco_transf_61"/>
    <property type="match status" value="1"/>
</dbReference>
<dbReference type="EMBL" id="MCFF01000045">
    <property type="protein sequence ID" value="ORZ06528.1"/>
    <property type="molecule type" value="Genomic_DNA"/>
</dbReference>
<evidence type="ECO:0000256" key="5">
    <source>
        <dbReference type="ARBA" id="ARBA00022989"/>
    </source>
</evidence>
<evidence type="ECO:0000256" key="7">
    <source>
        <dbReference type="ARBA" id="ARBA00023180"/>
    </source>
</evidence>
<feature type="region of interest" description="Disordered" evidence="8">
    <location>
        <begin position="324"/>
        <end position="379"/>
    </location>
</feature>
<keyword evidence="12" id="KW-1185">Reference proteome</keyword>
<comment type="subcellular location">
    <subcellularLocation>
        <location evidence="1">Membrane</location>
        <topology evidence="1">Single-pass membrane protein</topology>
    </subcellularLocation>
</comment>
<evidence type="ECO:0000256" key="2">
    <source>
        <dbReference type="ARBA" id="ARBA00022676"/>
    </source>
</evidence>
<accession>A0A1Y2GFW8</accession>
<protein>
    <recommendedName>
        <fullName evidence="10">Glycosyltransferase 61 catalytic domain-containing protein</fullName>
    </recommendedName>
</protein>
<dbReference type="STRING" id="64571.A0A1Y2GFW8"/>
<dbReference type="RefSeq" id="XP_021877571.1">
    <property type="nucleotide sequence ID" value="XM_022030529.1"/>
</dbReference>
<evidence type="ECO:0000256" key="1">
    <source>
        <dbReference type="ARBA" id="ARBA00004167"/>
    </source>
</evidence>
<reference evidence="11 12" key="1">
    <citation type="submission" date="2016-07" db="EMBL/GenBank/DDBJ databases">
        <title>Pervasive Adenine N6-methylation of Active Genes in Fungi.</title>
        <authorList>
            <consortium name="DOE Joint Genome Institute"/>
            <person name="Mondo S.J."/>
            <person name="Dannebaum R.O."/>
            <person name="Kuo R.C."/>
            <person name="Labutti K."/>
            <person name="Haridas S."/>
            <person name="Kuo A."/>
            <person name="Salamov A."/>
            <person name="Ahrendt S.R."/>
            <person name="Lipzen A."/>
            <person name="Sullivan W."/>
            <person name="Andreopoulos W.B."/>
            <person name="Clum A."/>
            <person name="Lindquist E."/>
            <person name="Daum C."/>
            <person name="Ramamoorthy G.K."/>
            <person name="Gryganskyi A."/>
            <person name="Culley D."/>
            <person name="Magnuson J.K."/>
            <person name="James T.Y."/>
            <person name="O'Malley M.A."/>
            <person name="Stajich J.E."/>
            <person name="Spatafora J.W."/>
            <person name="Visel A."/>
            <person name="Grigoriev I.V."/>
        </authorList>
    </citation>
    <scope>NUCLEOTIDE SEQUENCE [LARGE SCALE GENOMIC DNA]</scope>
    <source>
        <strain evidence="11 12">NRRL 3116</strain>
    </source>
</reference>
<dbReference type="PANTHER" id="PTHR20961">
    <property type="entry name" value="GLYCOSYLTRANSFERASE"/>
    <property type="match status" value="1"/>
</dbReference>
<dbReference type="GeneID" id="33572371"/>
<dbReference type="InterPro" id="IPR049625">
    <property type="entry name" value="Glyco_transf_61_cat"/>
</dbReference>
<keyword evidence="2" id="KW-0328">Glycosyltransferase</keyword>
<dbReference type="Proteomes" id="UP000193648">
    <property type="component" value="Unassembled WGS sequence"/>
</dbReference>
<gene>
    <name evidence="11" type="ORF">BCR41DRAFT_425068</name>
</gene>
<feature type="compositionally biased region" description="Basic and acidic residues" evidence="8">
    <location>
        <begin position="348"/>
        <end position="359"/>
    </location>
</feature>
<organism evidence="11 12">
    <name type="scientific">Lobosporangium transversale</name>
    <dbReference type="NCBI Taxonomy" id="64571"/>
    <lineage>
        <taxon>Eukaryota</taxon>
        <taxon>Fungi</taxon>
        <taxon>Fungi incertae sedis</taxon>
        <taxon>Mucoromycota</taxon>
        <taxon>Mortierellomycotina</taxon>
        <taxon>Mortierellomycetes</taxon>
        <taxon>Mortierellales</taxon>
        <taxon>Mortierellaceae</taxon>
        <taxon>Lobosporangium</taxon>
    </lineage>
</organism>
<evidence type="ECO:0000256" key="3">
    <source>
        <dbReference type="ARBA" id="ARBA00022679"/>
    </source>
</evidence>
<dbReference type="AlphaFoldDB" id="A0A1Y2GFW8"/>
<keyword evidence="4 9" id="KW-0812">Transmembrane</keyword>
<keyword evidence="6 9" id="KW-0472">Membrane</keyword>
<dbReference type="GO" id="GO:0016757">
    <property type="term" value="F:glycosyltransferase activity"/>
    <property type="evidence" value="ECO:0007669"/>
    <property type="project" value="UniProtKB-KW"/>
</dbReference>
<keyword evidence="5 9" id="KW-1133">Transmembrane helix</keyword>
<evidence type="ECO:0000259" key="10">
    <source>
        <dbReference type="Pfam" id="PF04577"/>
    </source>
</evidence>